<gene>
    <name evidence="1" type="ORF">DFR71_2666</name>
</gene>
<comment type="caution">
    <text evidence="1">The sequence shown here is derived from an EMBL/GenBank/DDBJ whole genome shotgun (WGS) entry which is preliminary data.</text>
</comment>
<name>A0A4V2PB99_9NOCA</name>
<dbReference type="RefSeq" id="WP_132369828.1">
    <property type="nucleotide sequence ID" value="NZ_SMFR01000002.1"/>
</dbReference>
<proteinExistence type="predicted"/>
<evidence type="ECO:0000313" key="1">
    <source>
        <dbReference type="EMBL" id="TCJ96635.1"/>
    </source>
</evidence>
<organism evidence="1 2">
    <name type="scientific">Nocardia alba</name>
    <dbReference type="NCBI Taxonomy" id="225051"/>
    <lineage>
        <taxon>Bacteria</taxon>
        <taxon>Bacillati</taxon>
        <taxon>Actinomycetota</taxon>
        <taxon>Actinomycetes</taxon>
        <taxon>Mycobacteriales</taxon>
        <taxon>Nocardiaceae</taxon>
        <taxon>Nocardia</taxon>
    </lineage>
</organism>
<keyword evidence="2" id="KW-1185">Reference proteome</keyword>
<protein>
    <submittedName>
        <fullName evidence="1">Uncharacterized protein</fullName>
    </submittedName>
</protein>
<dbReference type="AlphaFoldDB" id="A0A4V2PB99"/>
<reference evidence="1 2" key="1">
    <citation type="submission" date="2019-03" db="EMBL/GenBank/DDBJ databases">
        <title>Genomic Encyclopedia of Type Strains, Phase IV (KMG-IV): sequencing the most valuable type-strain genomes for metagenomic binning, comparative biology and taxonomic classification.</title>
        <authorList>
            <person name="Goeker M."/>
        </authorList>
    </citation>
    <scope>NUCLEOTIDE SEQUENCE [LARGE SCALE GENOMIC DNA]</scope>
    <source>
        <strain evidence="1 2">DSM 44684</strain>
    </source>
</reference>
<evidence type="ECO:0000313" key="2">
    <source>
        <dbReference type="Proteomes" id="UP000294856"/>
    </source>
</evidence>
<sequence length="74" mass="8244">MVNLYRLLFSGHEGNLTRRAEIENSRHAAIERADCVSALDTEVLCLRNPIFDDAVYGGVRWFTCGLCPQCGGEL</sequence>
<accession>A0A4V2PB99</accession>
<dbReference type="STRING" id="1210063.GCA_001612665_00326"/>
<dbReference type="Proteomes" id="UP000294856">
    <property type="component" value="Unassembled WGS sequence"/>
</dbReference>
<dbReference type="EMBL" id="SMFR01000002">
    <property type="protein sequence ID" value="TCJ96635.1"/>
    <property type="molecule type" value="Genomic_DNA"/>
</dbReference>